<dbReference type="EMBL" id="MF358733">
    <property type="protein sequence ID" value="ATN38271.1"/>
    <property type="molecule type" value="mRNA"/>
</dbReference>
<evidence type="ECO:0000313" key="1">
    <source>
        <dbReference type="EMBL" id="ATN38271.1"/>
    </source>
</evidence>
<name>A0A2D1CM61_9VIRU</name>
<protein>
    <submittedName>
        <fullName evidence="1">K45 killer preprotoxin</fullName>
    </submittedName>
</protein>
<organism evidence="1">
    <name type="scientific">Saccharomyces paradoxus L-A virus M45 satellite</name>
    <dbReference type="NCBI Taxonomy" id="2048693"/>
    <lineage>
        <taxon>Viruses</taxon>
        <taxon>unclassified satellites</taxon>
        <taxon>RNA satellites</taxon>
        <taxon>Double stranded RNA satellites</taxon>
    </lineage>
</organism>
<proteinExistence type="evidence at transcript level"/>
<accession>A0A2D1CM61</accession>
<sequence>MKISNSTRPVNKVAILIAITVTAVATCLTFSLAYKLRDLQYKHDTQQVTSQYIHRRDLANFSDTLEVYQSNYLITSFVGKLGNSTELSNTEVGFAKRGYVWFAIGLWRLFVAGYNLGSLARTCRDWSSGGAWGKSDCVVGAVDTGVTLGITGTSTYNTYVEIGTSLVQSGLHLPGFKKRDEDVQDVDATLEKLYTFAAALVNGTGHQAAALLHRNGSVVANDQTGYPVLVIKSPNGRLHHMSTMSINSTRHIYRLATDHWTMQRAKRNEDFNLENFSAGGLEFGDYRDESNSVASISTSSDYGTLDHQLSCELDMDAHAYQYEIWDYNHNSAMSTGWFHAYQDGVYQEGDAELEPYPGTSAPNIGGCYVS</sequence>
<reference evidence="1" key="1">
    <citation type="journal article" date="2017" name="Toxins">
        <title>Variation and Distribution of L-A Helper Totiviruses in Saccharomyces sensu stricto Yeasts Producing Different Killer Toxins.</title>
        <authorList>
            <person name="Rodriguez-Cousino N."/>
            <person name="Gomez P."/>
            <person name="Esteban R."/>
        </authorList>
    </citation>
    <scope>NUCLEOTIDE SEQUENCE</scope>
    <source>
        <strain evidence="1">N45</strain>
    </source>
</reference>